<keyword evidence="4" id="KW-1185">Reference proteome</keyword>
<comment type="caution">
    <text evidence="3">The sequence shown here is derived from an EMBL/GenBank/DDBJ whole genome shotgun (WGS) entry which is preliminary data.</text>
</comment>
<feature type="region of interest" description="Disordered" evidence="1">
    <location>
        <begin position="276"/>
        <end position="381"/>
    </location>
</feature>
<evidence type="ECO:0000259" key="2">
    <source>
        <dbReference type="Pfam" id="PF25370"/>
    </source>
</evidence>
<dbReference type="EMBL" id="BMAR01000058">
    <property type="protein sequence ID" value="GFR52098.1"/>
    <property type="molecule type" value="Genomic_DNA"/>
</dbReference>
<evidence type="ECO:0000313" key="4">
    <source>
        <dbReference type="Proteomes" id="UP001054857"/>
    </source>
</evidence>
<dbReference type="AlphaFoldDB" id="A0AAD3HT21"/>
<feature type="compositionally biased region" description="Acidic residues" evidence="1">
    <location>
        <begin position="309"/>
        <end position="323"/>
    </location>
</feature>
<feature type="non-terminal residue" evidence="3">
    <location>
        <position position="1"/>
    </location>
</feature>
<feature type="region of interest" description="Disordered" evidence="1">
    <location>
        <begin position="1"/>
        <end position="88"/>
    </location>
</feature>
<protein>
    <recommendedName>
        <fullName evidence="2">HTH three-helical bundle domain-containing protein</fullName>
    </recommendedName>
</protein>
<dbReference type="Proteomes" id="UP001054857">
    <property type="component" value="Unassembled WGS sequence"/>
</dbReference>
<dbReference type="Pfam" id="PF25370">
    <property type="entry name" value="HTH_74"/>
    <property type="match status" value="1"/>
</dbReference>
<organism evidence="3 4">
    <name type="scientific">Astrephomene gubernaculifera</name>
    <dbReference type="NCBI Taxonomy" id="47775"/>
    <lineage>
        <taxon>Eukaryota</taxon>
        <taxon>Viridiplantae</taxon>
        <taxon>Chlorophyta</taxon>
        <taxon>core chlorophytes</taxon>
        <taxon>Chlorophyceae</taxon>
        <taxon>CS clade</taxon>
        <taxon>Chlamydomonadales</taxon>
        <taxon>Astrephomenaceae</taxon>
        <taxon>Astrephomene</taxon>
    </lineage>
</organism>
<feature type="domain" description="HTH three-helical bundle" evidence="2">
    <location>
        <begin position="389"/>
        <end position="427"/>
    </location>
</feature>
<evidence type="ECO:0000313" key="3">
    <source>
        <dbReference type="EMBL" id="GFR52098.1"/>
    </source>
</evidence>
<evidence type="ECO:0000256" key="1">
    <source>
        <dbReference type="SAM" id="MobiDB-lite"/>
    </source>
</evidence>
<reference evidence="3 4" key="1">
    <citation type="journal article" date="2021" name="Sci. Rep.">
        <title>Genome sequencing of the multicellular alga Astrephomene provides insights into convergent evolution of germ-soma differentiation.</title>
        <authorList>
            <person name="Yamashita S."/>
            <person name="Yamamoto K."/>
            <person name="Matsuzaki R."/>
            <person name="Suzuki S."/>
            <person name="Yamaguchi H."/>
            <person name="Hirooka S."/>
            <person name="Minakuchi Y."/>
            <person name="Miyagishima S."/>
            <person name="Kawachi M."/>
            <person name="Toyoda A."/>
            <person name="Nozaki H."/>
        </authorList>
    </citation>
    <scope>NUCLEOTIDE SEQUENCE [LARGE SCALE GENOMIC DNA]</scope>
    <source>
        <strain evidence="3 4">NIES-4017</strain>
    </source>
</reference>
<feature type="compositionally biased region" description="Basic and acidic residues" evidence="1">
    <location>
        <begin position="16"/>
        <end position="31"/>
    </location>
</feature>
<gene>
    <name evidence="3" type="ORF">Agub_g14608</name>
</gene>
<sequence>MDGGDWGPPGEGPYALDRRERERERDQDDNHPGVIPWRRRSSPSPPMPPSLTSAGRKGCDSGAGGGGSSGGGGCGVTSAPIIGLPPLTSVPQSALLPLPYSATAAAAVRQLKALSQAAAIATAAATEAVSGGEASAAGETAMDADGACGDEAQAGTYRARVSVAATTDSPAALRSSRKRGASAILAAAAEASGGVNEPQASKRSRGLGSLERGSSLLLQWKDAIEAGVAPASQHGSQQQQHPMLKQQRQRWESPQASEAAAVPALAPAAAALLAAANVESHSRSRRAAPRGQPPRRGLPHSEAQPSASEESDGGNGEDEEEDPTASGEAAEAAAGDDEDSGGVAAALDRVASSSLQAGTPQPRAKPRQRANAGKFKSKPIRHPSKITNVVRNAGAILLMIGRNPKVYEKQLRHTFGNNPDTSKALRLLGEQGKVVRSGMGYRMHPYYYTLTPCGVEEYERQLREQGPSYAFALSMGVQLPASDEPTDAPAAAAAAVAVGAVAAAVPKLEPAEDGRQQGGVETLAGGVQEGAAALPATAECG</sequence>
<feature type="region of interest" description="Disordered" evidence="1">
    <location>
        <begin position="228"/>
        <end position="262"/>
    </location>
</feature>
<feature type="region of interest" description="Disordered" evidence="1">
    <location>
        <begin position="189"/>
        <end position="208"/>
    </location>
</feature>
<dbReference type="InterPro" id="IPR057523">
    <property type="entry name" value="HTH_74"/>
</dbReference>
<name>A0AAD3HT21_9CHLO</name>
<proteinExistence type="predicted"/>
<accession>A0AAD3HT21</accession>
<feature type="compositionally biased region" description="Gly residues" evidence="1">
    <location>
        <begin position="61"/>
        <end position="75"/>
    </location>
</feature>